<dbReference type="SUPFAM" id="SSF54909">
    <property type="entry name" value="Dimeric alpha+beta barrel"/>
    <property type="match status" value="1"/>
</dbReference>
<evidence type="ECO:0000313" key="2">
    <source>
        <dbReference type="EMBL" id="KZT56459.1"/>
    </source>
</evidence>
<dbReference type="InterPro" id="IPR011008">
    <property type="entry name" value="Dimeric_a/b-barrel"/>
</dbReference>
<dbReference type="Pfam" id="PF03992">
    <property type="entry name" value="ABM"/>
    <property type="match status" value="1"/>
</dbReference>
<dbReference type="OrthoDB" id="10011777at2759"/>
<reference evidence="2 3" key="1">
    <citation type="journal article" date="2016" name="Mol. Biol. Evol.">
        <title>Comparative Genomics of Early-Diverging Mushroom-Forming Fungi Provides Insights into the Origins of Lignocellulose Decay Capabilities.</title>
        <authorList>
            <person name="Nagy L.G."/>
            <person name="Riley R."/>
            <person name="Tritt A."/>
            <person name="Adam C."/>
            <person name="Daum C."/>
            <person name="Floudas D."/>
            <person name="Sun H."/>
            <person name="Yadav J.S."/>
            <person name="Pangilinan J."/>
            <person name="Larsson K.H."/>
            <person name="Matsuura K."/>
            <person name="Barry K."/>
            <person name="Labutti K."/>
            <person name="Kuo R."/>
            <person name="Ohm R.A."/>
            <person name="Bhattacharya S.S."/>
            <person name="Shirouzu T."/>
            <person name="Yoshinaga Y."/>
            <person name="Martin F.M."/>
            <person name="Grigoriev I.V."/>
            <person name="Hibbett D.S."/>
        </authorList>
    </citation>
    <scope>NUCLEOTIDE SEQUENCE [LARGE SCALE GENOMIC DNA]</scope>
    <source>
        <strain evidence="2 3">HHB12733</strain>
    </source>
</reference>
<name>A0A165FA89_9BASI</name>
<proteinExistence type="predicted"/>
<dbReference type="EMBL" id="KV423977">
    <property type="protein sequence ID" value="KZT56459.1"/>
    <property type="molecule type" value="Genomic_DNA"/>
</dbReference>
<accession>A0A165FA89</accession>
<dbReference type="AlphaFoldDB" id="A0A165FA89"/>
<dbReference type="InParanoid" id="A0A165FA89"/>
<feature type="domain" description="ABM" evidence="1">
    <location>
        <begin position="15"/>
        <end position="83"/>
    </location>
</feature>
<evidence type="ECO:0000259" key="1">
    <source>
        <dbReference type="Pfam" id="PF03992"/>
    </source>
</evidence>
<evidence type="ECO:0000313" key="3">
    <source>
        <dbReference type="Proteomes" id="UP000076842"/>
    </source>
</evidence>
<dbReference type="Gene3D" id="3.30.70.100">
    <property type="match status" value="1"/>
</dbReference>
<sequence>MSTTGADLEGDIHMLATIKYLPSTLPLVLPYVRAIQEESSTDPNCVRYEILVYPPTDSLVVVESYKSKAAIDAHIAGPAHTKYWEECEKYIVEKDWKFYSKYS</sequence>
<dbReference type="Proteomes" id="UP000076842">
    <property type="component" value="Unassembled WGS sequence"/>
</dbReference>
<protein>
    <recommendedName>
        <fullName evidence="1">ABM domain-containing protein</fullName>
    </recommendedName>
</protein>
<gene>
    <name evidence="2" type="ORF">CALCODRAFT_555899</name>
</gene>
<keyword evidence="3" id="KW-1185">Reference proteome</keyword>
<organism evidence="2 3">
    <name type="scientific">Calocera cornea HHB12733</name>
    <dbReference type="NCBI Taxonomy" id="1353952"/>
    <lineage>
        <taxon>Eukaryota</taxon>
        <taxon>Fungi</taxon>
        <taxon>Dikarya</taxon>
        <taxon>Basidiomycota</taxon>
        <taxon>Agaricomycotina</taxon>
        <taxon>Dacrymycetes</taxon>
        <taxon>Dacrymycetales</taxon>
        <taxon>Dacrymycetaceae</taxon>
        <taxon>Calocera</taxon>
    </lineage>
</organism>
<dbReference type="InterPro" id="IPR007138">
    <property type="entry name" value="ABM_dom"/>
</dbReference>